<comment type="caution">
    <text evidence="2">The sequence shown here is derived from an EMBL/GenBank/DDBJ whole genome shotgun (WGS) entry which is preliminary data.</text>
</comment>
<dbReference type="InterPro" id="IPR011703">
    <property type="entry name" value="ATPase_AAA-3"/>
</dbReference>
<dbReference type="InterPro" id="IPR050764">
    <property type="entry name" value="CbbQ/NirQ/NorQ/GpvN"/>
</dbReference>
<dbReference type="CDD" id="cd00009">
    <property type="entry name" value="AAA"/>
    <property type="match status" value="1"/>
</dbReference>
<dbReference type="AlphaFoldDB" id="A0A3N1Y6A4"/>
<dbReference type="Gene3D" id="1.10.8.80">
    <property type="entry name" value="Magnesium chelatase subunit I, C-Terminal domain"/>
    <property type="match status" value="1"/>
</dbReference>
<dbReference type="InterPro" id="IPR041628">
    <property type="entry name" value="ChlI/MoxR_AAA_lid"/>
</dbReference>
<dbReference type="PANTHER" id="PTHR42759">
    <property type="entry name" value="MOXR FAMILY PROTEIN"/>
    <property type="match status" value="1"/>
</dbReference>
<dbReference type="SMART" id="SM00382">
    <property type="entry name" value="AAA"/>
    <property type="match status" value="1"/>
</dbReference>
<evidence type="ECO:0000313" key="3">
    <source>
        <dbReference type="Proteomes" id="UP000276634"/>
    </source>
</evidence>
<name>A0A3N1Y6A4_9GAMM</name>
<dbReference type="PANTHER" id="PTHR42759:SF5">
    <property type="entry name" value="METHANOL DEHYDROGENASE REGULATOR"/>
    <property type="match status" value="1"/>
</dbReference>
<dbReference type="Pfam" id="PF17863">
    <property type="entry name" value="AAA_lid_2"/>
    <property type="match status" value="1"/>
</dbReference>
<dbReference type="GO" id="GO:0016887">
    <property type="term" value="F:ATP hydrolysis activity"/>
    <property type="evidence" value="ECO:0007669"/>
    <property type="project" value="InterPro"/>
</dbReference>
<dbReference type="PIRSF" id="PIRSF002849">
    <property type="entry name" value="AAA_ATPase_chaperone_MoxR_prd"/>
    <property type="match status" value="1"/>
</dbReference>
<evidence type="ECO:0000259" key="1">
    <source>
        <dbReference type="SMART" id="SM00382"/>
    </source>
</evidence>
<dbReference type="Pfam" id="PF07726">
    <property type="entry name" value="AAA_3"/>
    <property type="match status" value="1"/>
</dbReference>
<sequence length="309" mass="32648">MGTPRAAPAETEALRLRLGRSRAAVERLVLGQARAVRLALACLLADGHLLLEDLPGMGKTTLAQALARVLGLAFRRVQFTADLLPADVTGGPILREGRLEFVPGPVFTHVLLADEVNRASPRTQSALLEAMEERQVSADGETRPLPRPFLVIATQNPFHLAGTHPLPESQLDRFLMRLRLGYPPPEAERELLRLGPRQGAVAALEPVLDAAAVRAAQAAAARVHAAPPLIAYVHALLQASRGEGGTGLSPRAGLALMAAARAWAWLEGRDAVLPEDVQAVFVPVAAHRLAAGTEGEDAAAALLDAVAIP</sequence>
<dbReference type="EMBL" id="RJVI01000001">
    <property type="protein sequence ID" value="ROR34349.1"/>
    <property type="molecule type" value="Genomic_DNA"/>
</dbReference>
<dbReference type="OrthoDB" id="9808397at2"/>
<reference evidence="2 3" key="1">
    <citation type="submission" date="2018-11" db="EMBL/GenBank/DDBJ databases">
        <title>Genomic Encyclopedia of Type Strains, Phase IV (KMG-IV): sequencing the most valuable type-strain genomes for metagenomic binning, comparative biology and taxonomic classification.</title>
        <authorList>
            <person name="Goeker M."/>
        </authorList>
    </citation>
    <scope>NUCLEOTIDE SEQUENCE [LARGE SCALE GENOMIC DNA]</scope>
    <source>
        <strain evidence="2 3">DSM 100275</strain>
    </source>
</reference>
<dbReference type="InterPro" id="IPR027417">
    <property type="entry name" value="P-loop_NTPase"/>
</dbReference>
<dbReference type="Gene3D" id="3.40.50.300">
    <property type="entry name" value="P-loop containing nucleotide triphosphate hydrolases"/>
    <property type="match status" value="1"/>
</dbReference>
<keyword evidence="3" id="KW-1185">Reference proteome</keyword>
<organism evidence="2 3">
    <name type="scientific">Inmirania thermothiophila</name>
    <dbReference type="NCBI Taxonomy" id="1750597"/>
    <lineage>
        <taxon>Bacteria</taxon>
        <taxon>Pseudomonadati</taxon>
        <taxon>Pseudomonadota</taxon>
        <taxon>Gammaproteobacteria</taxon>
        <taxon>Chromatiales</taxon>
        <taxon>Ectothiorhodospiraceae</taxon>
        <taxon>Inmirania</taxon>
    </lineage>
</organism>
<gene>
    <name evidence="2" type="ORF">EDC57_0245</name>
</gene>
<dbReference type="GO" id="GO:0005524">
    <property type="term" value="F:ATP binding"/>
    <property type="evidence" value="ECO:0007669"/>
    <property type="project" value="InterPro"/>
</dbReference>
<dbReference type="SUPFAM" id="SSF52540">
    <property type="entry name" value="P-loop containing nucleoside triphosphate hydrolases"/>
    <property type="match status" value="1"/>
</dbReference>
<accession>A0A3N1Y6A4</accession>
<protein>
    <submittedName>
        <fullName evidence="2">MoxR-like ATPase</fullName>
    </submittedName>
</protein>
<proteinExistence type="predicted"/>
<dbReference type="InterPro" id="IPR003593">
    <property type="entry name" value="AAA+_ATPase"/>
</dbReference>
<dbReference type="Proteomes" id="UP000276634">
    <property type="component" value="Unassembled WGS sequence"/>
</dbReference>
<feature type="domain" description="AAA+ ATPase" evidence="1">
    <location>
        <begin position="45"/>
        <end position="184"/>
    </location>
</feature>
<evidence type="ECO:0000313" key="2">
    <source>
        <dbReference type="EMBL" id="ROR34349.1"/>
    </source>
</evidence>
<dbReference type="RefSeq" id="WP_123399441.1">
    <property type="nucleotide sequence ID" value="NZ_RJVI01000001.1"/>
</dbReference>